<evidence type="ECO:0000259" key="4">
    <source>
        <dbReference type="PROSITE" id="PS51071"/>
    </source>
</evidence>
<dbReference type="InterPro" id="IPR001347">
    <property type="entry name" value="SIS_dom"/>
</dbReference>
<feature type="domain" description="HTH rpiR-type" evidence="4">
    <location>
        <begin position="15"/>
        <end position="91"/>
    </location>
</feature>
<feature type="domain" description="SIS" evidence="5">
    <location>
        <begin position="139"/>
        <end position="278"/>
    </location>
</feature>
<gene>
    <name evidence="6" type="ORF">RRH01S_05_04410</name>
</gene>
<dbReference type="InterPro" id="IPR046348">
    <property type="entry name" value="SIS_dom_sf"/>
</dbReference>
<dbReference type="PROSITE" id="PS51071">
    <property type="entry name" value="HTH_RPIR"/>
    <property type="match status" value="1"/>
</dbReference>
<dbReference type="GO" id="GO:0097367">
    <property type="term" value="F:carbohydrate derivative binding"/>
    <property type="evidence" value="ECO:0007669"/>
    <property type="project" value="InterPro"/>
</dbReference>
<evidence type="ECO:0000313" key="7">
    <source>
        <dbReference type="Proteomes" id="UP000026941"/>
    </source>
</evidence>
<organism evidence="6 7">
    <name type="scientific">Rhizobium rhizogenes NBRC 13257</name>
    <dbReference type="NCBI Taxonomy" id="1220581"/>
    <lineage>
        <taxon>Bacteria</taxon>
        <taxon>Pseudomonadati</taxon>
        <taxon>Pseudomonadota</taxon>
        <taxon>Alphaproteobacteria</taxon>
        <taxon>Hyphomicrobiales</taxon>
        <taxon>Rhizobiaceae</taxon>
        <taxon>Rhizobium/Agrobacterium group</taxon>
        <taxon>Rhizobium</taxon>
    </lineage>
</organism>
<evidence type="ECO:0000313" key="6">
    <source>
        <dbReference type="EMBL" id="GAJ93366.1"/>
    </source>
</evidence>
<dbReference type="InterPro" id="IPR009057">
    <property type="entry name" value="Homeodomain-like_sf"/>
</dbReference>
<keyword evidence="2" id="KW-0238">DNA-binding</keyword>
<comment type="caution">
    <text evidence="6">The sequence shown here is derived from an EMBL/GenBank/DDBJ whole genome shotgun (WGS) entry which is preliminary data.</text>
</comment>
<dbReference type="GO" id="GO:0003700">
    <property type="term" value="F:DNA-binding transcription factor activity"/>
    <property type="evidence" value="ECO:0007669"/>
    <property type="project" value="InterPro"/>
</dbReference>
<evidence type="ECO:0008006" key="8">
    <source>
        <dbReference type="Google" id="ProtNLM"/>
    </source>
</evidence>
<dbReference type="SUPFAM" id="SSF46689">
    <property type="entry name" value="Homeodomain-like"/>
    <property type="match status" value="1"/>
</dbReference>
<sequence>MDAASRNQKKTRRIDRFGERLKNRRASLSPSLLSVADFIDQHRHAILGKSALEIANETGTSDATVIRAIQALGFEGLLDLKDTLEAHIGETDSPSEKMATTARELNSSVDSAIDFVINDHRNAMEALSAPSNRQGMADAIAVILRAKRIGIFGIGASGVLATYAARLFSRNGYPSYALNLTGIALAEQLLTMEEGDALIMMAYGRAHREGMTTITEAQRLGIPIVMLLGQEDTVLRKHADASIIIPRAKVEHVALHGPTLVCLESMMLALATAAQETTLQSLDRLINLRSSIRPSKR</sequence>
<accession>A0AA87Q6I0</accession>
<dbReference type="InterPro" id="IPR035472">
    <property type="entry name" value="RpiR-like_SIS"/>
</dbReference>
<dbReference type="Pfam" id="PF01418">
    <property type="entry name" value="HTH_6"/>
    <property type="match status" value="1"/>
</dbReference>
<name>A0AA87Q6I0_RHIRH</name>
<dbReference type="PANTHER" id="PTHR30514">
    <property type="entry name" value="GLUCOKINASE"/>
    <property type="match status" value="1"/>
</dbReference>
<dbReference type="EMBL" id="BAYX01000005">
    <property type="protein sequence ID" value="GAJ93366.1"/>
    <property type="molecule type" value="Genomic_DNA"/>
</dbReference>
<dbReference type="SUPFAM" id="SSF53697">
    <property type="entry name" value="SIS domain"/>
    <property type="match status" value="1"/>
</dbReference>
<evidence type="ECO:0000256" key="3">
    <source>
        <dbReference type="ARBA" id="ARBA00023163"/>
    </source>
</evidence>
<reference evidence="6 7" key="1">
    <citation type="submission" date="2014-05" db="EMBL/GenBank/DDBJ databases">
        <title>Whole genome shotgun sequence of Rhizobium rhizogenes NBRC 13257.</title>
        <authorList>
            <person name="Katano-Makiyama Y."/>
            <person name="Hosoyama A."/>
            <person name="Hashimoto M."/>
            <person name="Hosoyama Y."/>
            <person name="Noguchi M."/>
            <person name="Tsuchikane K."/>
            <person name="Kimura A."/>
            <person name="Ohji S."/>
            <person name="Ichikawa N."/>
            <person name="Yamazoe A."/>
            <person name="Fujita N."/>
        </authorList>
    </citation>
    <scope>NUCLEOTIDE SEQUENCE [LARGE SCALE GENOMIC DNA]</scope>
    <source>
        <strain evidence="6 7">NBRC 13257</strain>
    </source>
</reference>
<proteinExistence type="predicted"/>
<protein>
    <recommendedName>
        <fullName evidence="8">RpiR family transcriptional regulator</fullName>
    </recommendedName>
</protein>
<dbReference type="GO" id="GO:0003677">
    <property type="term" value="F:DNA binding"/>
    <property type="evidence" value="ECO:0007669"/>
    <property type="project" value="UniProtKB-KW"/>
</dbReference>
<dbReference type="AlphaFoldDB" id="A0AA87Q6I0"/>
<evidence type="ECO:0000259" key="5">
    <source>
        <dbReference type="PROSITE" id="PS51464"/>
    </source>
</evidence>
<dbReference type="InterPro" id="IPR047640">
    <property type="entry name" value="RpiR-like"/>
</dbReference>
<keyword evidence="3" id="KW-0804">Transcription</keyword>
<dbReference type="PROSITE" id="PS51464">
    <property type="entry name" value="SIS"/>
    <property type="match status" value="1"/>
</dbReference>
<dbReference type="InterPro" id="IPR000281">
    <property type="entry name" value="HTH_RpiR"/>
</dbReference>
<dbReference type="RefSeq" id="WP_015917688.1">
    <property type="nucleotide sequence ID" value="NZ_BAYX01000005.1"/>
</dbReference>
<dbReference type="Proteomes" id="UP000026941">
    <property type="component" value="Unassembled WGS sequence"/>
</dbReference>
<dbReference type="Gene3D" id="3.40.50.10490">
    <property type="entry name" value="Glucose-6-phosphate isomerase like protein, domain 1"/>
    <property type="match status" value="1"/>
</dbReference>
<dbReference type="GeneID" id="86852183"/>
<evidence type="ECO:0000256" key="2">
    <source>
        <dbReference type="ARBA" id="ARBA00023125"/>
    </source>
</evidence>
<dbReference type="GO" id="GO:1901135">
    <property type="term" value="P:carbohydrate derivative metabolic process"/>
    <property type="evidence" value="ECO:0007669"/>
    <property type="project" value="InterPro"/>
</dbReference>
<dbReference type="InterPro" id="IPR036388">
    <property type="entry name" value="WH-like_DNA-bd_sf"/>
</dbReference>
<dbReference type="Pfam" id="PF01380">
    <property type="entry name" value="SIS"/>
    <property type="match status" value="1"/>
</dbReference>
<keyword evidence="1" id="KW-0805">Transcription regulation</keyword>
<dbReference type="CDD" id="cd05013">
    <property type="entry name" value="SIS_RpiR"/>
    <property type="match status" value="1"/>
</dbReference>
<dbReference type="Gene3D" id="1.10.10.10">
    <property type="entry name" value="Winged helix-like DNA-binding domain superfamily/Winged helix DNA-binding domain"/>
    <property type="match status" value="1"/>
</dbReference>
<evidence type="ECO:0000256" key="1">
    <source>
        <dbReference type="ARBA" id="ARBA00023015"/>
    </source>
</evidence>